<dbReference type="CDD" id="cd00761">
    <property type="entry name" value="Glyco_tranf_GTA_type"/>
    <property type="match status" value="1"/>
</dbReference>
<dbReference type="InterPro" id="IPR001173">
    <property type="entry name" value="Glyco_trans_2-like"/>
</dbReference>
<accession>A0A3N1M8E6</accession>
<sequence>MTITAVVCVRDGALRLPRALASIRAQTRQPDEVLVVDGRSTDGTAEIARQWGARVVEQSGRGLADARNLALAEARGRLVAFLDHDDRWMPDKLARQAADLAGPDETAYGVAHLRFVADDADGTPIDGPRGLPRLGRTPGTLVAPRALFDRVGPFDPTLGMGCDMDWFVRADAAGCRRVADPAVLLLKTLRADALSADPAVNRAAAFAVIARRLRDRRAGTDEG</sequence>
<dbReference type="Pfam" id="PF00535">
    <property type="entry name" value="Glycos_transf_2"/>
    <property type="match status" value="1"/>
</dbReference>
<evidence type="ECO:0000259" key="4">
    <source>
        <dbReference type="Pfam" id="PF00535"/>
    </source>
</evidence>
<dbReference type="SUPFAM" id="SSF53448">
    <property type="entry name" value="Nucleotide-diphospho-sugar transferases"/>
    <property type="match status" value="1"/>
</dbReference>
<dbReference type="Proteomes" id="UP000278222">
    <property type="component" value="Unassembled WGS sequence"/>
</dbReference>
<evidence type="ECO:0000256" key="1">
    <source>
        <dbReference type="ARBA" id="ARBA00006739"/>
    </source>
</evidence>
<name>A0A3N1M8E6_9PROT</name>
<dbReference type="EMBL" id="RJKX01000013">
    <property type="protein sequence ID" value="ROP99950.1"/>
    <property type="molecule type" value="Genomic_DNA"/>
</dbReference>
<dbReference type="GO" id="GO:0016757">
    <property type="term" value="F:glycosyltransferase activity"/>
    <property type="evidence" value="ECO:0007669"/>
    <property type="project" value="UniProtKB-KW"/>
</dbReference>
<protein>
    <submittedName>
        <fullName evidence="5">Glycosyl transferase family 2</fullName>
    </submittedName>
</protein>
<gene>
    <name evidence="5" type="ORF">EDC65_1745</name>
</gene>
<comment type="caution">
    <text evidence="5">The sequence shown here is derived from an EMBL/GenBank/DDBJ whole genome shotgun (WGS) entry which is preliminary data.</text>
</comment>
<evidence type="ECO:0000256" key="3">
    <source>
        <dbReference type="ARBA" id="ARBA00022679"/>
    </source>
</evidence>
<keyword evidence="6" id="KW-1185">Reference proteome</keyword>
<dbReference type="PANTHER" id="PTHR43685:SF5">
    <property type="entry name" value="GLYCOSYLTRANSFERASE EPSE-RELATED"/>
    <property type="match status" value="1"/>
</dbReference>
<proteinExistence type="inferred from homology"/>
<dbReference type="InterPro" id="IPR029044">
    <property type="entry name" value="Nucleotide-diphossugar_trans"/>
</dbReference>
<dbReference type="Gene3D" id="3.90.550.10">
    <property type="entry name" value="Spore Coat Polysaccharide Biosynthesis Protein SpsA, Chain A"/>
    <property type="match status" value="1"/>
</dbReference>
<dbReference type="PANTHER" id="PTHR43685">
    <property type="entry name" value="GLYCOSYLTRANSFERASE"/>
    <property type="match status" value="1"/>
</dbReference>
<keyword evidence="2" id="KW-0328">Glycosyltransferase</keyword>
<feature type="domain" description="Glycosyltransferase 2-like" evidence="4">
    <location>
        <begin position="5"/>
        <end position="118"/>
    </location>
</feature>
<evidence type="ECO:0000313" key="5">
    <source>
        <dbReference type="EMBL" id="ROP99950.1"/>
    </source>
</evidence>
<dbReference type="InterPro" id="IPR050834">
    <property type="entry name" value="Glycosyltransf_2"/>
</dbReference>
<keyword evidence="3 5" id="KW-0808">Transferase</keyword>
<dbReference type="AlphaFoldDB" id="A0A3N1M8E6"/>
<evidence type="ECO:0000256" key="2">
    <source>
        <dbReference type="ARBA" id="ARBA00022676"/>
    </source>
</evidence>
<evidence type="ECO:0000313" key="6">
    <source>
        <dbReference type="Proteomes" id="UP000278222"/>
    </source>
</evidence>
<reference evidence="5 6" key="1">
    <citation type="submission" date="2018-11" db="EMBL/GenBank/DDBJ databases">
        <title>Genomic Encyclopedia of Type Strains, Phase IV (KMG-IV): sequencing the most valuable type-strain genomes for metagenomic binning, comparative biology and taxonomic classification.</title>
        <authorList>
            <person name="Goeker M."/>
        </authorList>
    </citation>
    <scope>NUCLEOTIDE SEQUENCE [LARGE SCALE GENOMIC DNA]</scope>
    <source>
        <strain evidence="5 6">DSM 5900</strain>
    </source>
</reference>
<comment type="similarity">
    <text evidence="1">Belongs to the glycosyltransferase 2 family.</text>
</comment>
<dbReference type="RefSeq" id="WP_170216413.1">
    <property type="nucleotide sequence ID" value="NZ_AP019700.1"/>
</dbReference>
<organism evidence="5 6">
    <name type="scientific">Stella humosa</name>
    <dbReference type="NCBI Taxonomy" id="94"/>
    <lineage>
        <taxon>Bacteria</taxon>
        <taxon>Pseudomonadati</taxon>
        <taxon>Pseudomonadota</taxon>
        <taxon>Alphaproteobacteria</taxon>
        <taxon>Rhodospirillales</taxon>
        <taxon>Stellaceae</taxon>
        <taxon>Stella</taxon>
    </lineage>
</organism>